<dbReference type="Pfam" id="PF13193">
    <property type="entry name" value="AMP-binding_C"/>
    <property type="match status" value="1"/>
</dbReference>
<name>A0A7W2ARS0_9BACL</name>
<sequence length="568" mass="64510">MTQTNKLWLRHYPPQVPATLTYPDVPITQFLIDAANDYPNREALVFLGKSMTYRQLMNDVYRFARALRRLGVGQGERVGIMLPNSPQAVIANFASLFVGAIVVQINPLYMRKELLHQLRDSGAETIVCLDQVWPRVQEVKPETDLKRIIVTRLSDYLLFPKNWLYSFKTRFEGQHASIRYDSQTYSFLSLIRNAPSDPMEPTCQSTEDVALLQYTGGTTGLAKGAMLTHRNLVANCCQAEAWLYKTRRDQHYSFVGALPFFHVYGLTAVMNLAMRMAARIILVPKFDLDLVLRLIAKYKPSFFPGAPTMYVGLINHPKISRYDLSSIEACLSGSAPLPLEVQEQFEKISGGVLVEGYGMTETSPVTHSNLLWDRKKSGTIGIPWPDTDARIVDMNTGEILPPGKQGELQVKGPQVMKGYWRRPQETEKVLKDGWLSTGDIARMDEDGYFYIMDRKKDVIIAGGFNIYPREVEDILYEHEAVQEAAVIGIKDDYRGETVKAYVVLKKGKYVTAGELDRFCRGRLAKYKVPRVYEFCNELPKSSVGKVLRRVLSEEEKKKQLPSDYKQDA</sequence>
<dbReference type="InterPro" id="IPR025110">
    <property type="entry name" value="AMP-bd_C"/>
</dbReference>
<keyword evidence="7" id="KW-1185">Reference proteome</keyword>
<evidence type="ECO:0000313" key="6">
    <source>
        <dbReference type="EMBL" id="MBA4601686.1"/>
    </source>
</evidence>
<dbReference type="SUPFAM" id="SSF56801">
    <property type="entry name" value="Acetyl-CoA synthetase-like"/>
    <property type="match status" value="1"/>
</dbReference>
<evidence type="ECO:0000259" key="5">
    <source>
        <dbReference type="Pfam" id="PF13193"/>
    </source>
</evidence>
<dbReference type="PROSITE" id="PS00455">
    <property type="entry name" value="AMP_BINDING"/>
    <property type="match status" value="1"/>
</dbReference>
<dbReference type="Proteomes" id="UP000538292">
    <property type="component" value="Unassembled WGS sequence"/>
</dbReference>
<dbReference type="InterPro" id="IPR045851">
    <property type="entry name" value="AMP-bd_C_sf"/>
</dbReference>
<keyword evidence="3" id="KW-1133">Transmembrane helix</keyword>
<comment type="caution">
    <text evidence="6">The sequence shown here is derived from an EMBL/GenBank/DDBJ whole genome shotgun (WGS) entry which is preliminary data.</text>
</comment>
<dbReference type="Gene3D" id="3.40.50.980">
    <property type="match status" value="2"/>
</dbReference>
<dbReference type="PANTHER" id="PTHR43767">
    <property type="entry name" value="LONG-CHAIN-FATTY-ACID--COA LIGASE"/>
    <property type="match status" value="1"/>
</dbReference>
<dbReference type="Gene3D" id="3.30.300.30">
    <property type="match status" value="1"/>
</dbReference>
<feature type="transmembrane region" description="Helical" evidence="3">
    <location>
        <begin position="89"/>
        <end position="109"/>
    </location>
</feature>
<evidence type="ECO:0000256" key="2">
    <source>
        <dbReference type="ARBA" id="ARBA00022598"/>
    </source>
</evidence>
<dbReference type="EMBL" id="JACEOL010000014">
    <property type="protein sequence ID" value="MBA4601686.1"/>
    <property type="molecule type" value="Genomic_DNA"/>
</dbReference>
<dbReference type="InterPro" id="IPR000873">
    <property type="entry name" value="AMP-dep_synth/lig_dom"/>
</dbReference>
<feature type="transmembrane region" description="Helical" evidence="3">
    <location>
        <begin position="252"/>
        <end position="274"/>
    </location>
</feature>
<dbReference type="Gene3D" id="2.30.38.10">
    <property type="entry name" value="Luciferase, Domain 3"/>
    <property type="match status" value="1"/>
</dbReference>
<evidence type="ECO:0000313" key="7">
    <source>
        <dbReference type="Proteomes" id="UP000538292"/>
    </source>
</evidence>
<accession>A0A7W2ARS0</accession>
<dbReference type="InterPro" id="IPR050237">
    <property type="entry name" value="ATP-dep_AMP-bd_enzyme"/>
</dbReference>
<proteinExistence type="inferred from homology"/>
<gene>
    <name evidence="6" type="ORF">H2C83_04985</name>
</gene>
<dbReference type="FunFam" id="3.40.50.12780:FF:000003">
    <property type="entry name" value="Long-chain-fatty-acid--CoA ligase FadD"/>
    <property type="match status" value="1"/>
</dbReference>
<dbReference type="FunFam" id="3.30.300.30:FF:000008">
    <property type="entry name" value="2,3-dihydroxybenzoate-AMP ligase"/>
    <property type="match status" value="1"/>
</dbReference>
<feature type="domain" description="AMP-dependent synthetase/ligase" evidence="4">
    <location>
        <begin position="34"/>
        <end position="420"/>
    </location>
</feature>
<dbReference type="CDD" id="cd05936">
    <property type="entry name" value="FC-FACS_FadD_like"/>
    <property type="match status" value="1"/>
</dbReference>
<evidence type="ECO:0000256" key="3">
    <source>
        <dbReference type="SAM" id="Phobius"/>
    </source>
</evidence>
<keyword evidence="3" id="KW-0812">Transmembrane</keyword>
<dbReference type="PANTHER" id="PTHR43767:SF9">
    <property type="entry name" value="LONG-CHAIN-FATTY-ACID--COA LIGASE"/>
    <property type="match status" value="1"/>
</dbReference>
<feature type="domain" description="AMP-binding enzyme C-terminal" evidence="5">
    <location>
        <begin position="470"/>
        <end position="545"/>
    </location>
</feature>
<dbReference type="AlphaFoldDB" id="A0A7W2ARS0"/>
<protein>
    <submittedName>
        <fullName evidence="6">AMP-binding protein</fullName>
    </submittedName>
</protein>
<dbReference type="Pfam" id="PF00501">
    <property type="entry name" value="AMP-binding"/>
    <property type="match status" value="1"/>
</dbReference>
<organism evidence="6 7">
    <name type="scientific">Thermoactinomyces mirandus</name>
    <dbReference type="NCBI Taxonomy" id="2756294"/>
    <lineage>
        <taxon>Bacteria</taxon>
        <taxon>Bacillati</taxon>
        <taxon>Bacillota</taxon>
        <taxon>Bacilli</taxon>
        <taxon>Bacillales</taxon>
        <taxon>Thermoactinomycetaceae</taxon>
        <taxon>Thermoactinomyces</taxon>
    </lineage>
</organism>
<dbReference type="RefSeq" id="WP_181738415.1">
    <property type="nucleotide sequence ID" value="NZ_JACEOL010000014.1"/>
</dbReference>
<reference evidence="6 7" key="1">
    <citation type="submission" date="2020-07" db="EMBL/GenBank/DDBJ databases">
        <title>Thermoactinomyces phylogeny.</title>
        <authorList>
            <person name="Dunlap C."/>
        </authorList>
    </citation>
    <scope>NUCLEOTIDE SEQUENCE [LARGE SCALE GENOMIC DNA]</scope>
    <source>
        <strain evidence="6 7">AMNI-1</strain>
    </source>
</reference>
<comment type="similarity">
    <text evidence="1">Belongs to the ATP-dependent AMP-binding enzyme family.</text>
</comment>
<evidence type="ECO:0000256" key="1">
    <source>
        <dbReference type="ARBA" id="ARBA00006432"/>
    </source>
</evidence>
<keyword evidence="2" id="KW-0436">Ligase</keyword>
<evidence type="ECO:0000259" key="4">
    <source>
        <dbReference type="Pfam" id="PF00501"/>
    </source>
</evidence>
<dbReference type="InterPro" id="IPR020845">
    <property type="entry name" value="AMP-binding_CS"/>
</dbReference>
<keyword evidence="3" id="KW-0472">Membrane</keyword>
<dbReference type="GO" id="GO:0016877">
    <property type="term" value="F:ligase activity, forming carbon-sulfur bonds"/>
    <property type="evidence" value="ECO:0007669"/>
    <property type="project" value="UniProtKB-ARBA"/>
</dbReference>